<dbReference type="InterPro" id="IPR026444">
    <property type="entry name" value="Secre_tail"/>
</dbReference>
<gene>
    <name evidence="2" type="ORF">GGR28_002357</name>
</gene>
<dbReference type="Proteomes" id="UP000576209">
    <property type="component" value="Unassembled WGS sequence"/>
</dbReference>
<evidence type="ECO:0000313" key="3">
    <source>
        <dbReference type="Proteomes" id="UP000576209"/>
    </source>
</evidence>
<dbReference type="AlphaFoldDB" id="A0A840E7M3"/>
<keyword evidence="3" id="KW-1185">Reference proteome</keyword>
<dbReference type="EMBL" id="JACIFF010000005">
    <property type="protein sequence ID" value="MBB4079732.1"/>
    <property type="molecule type" value="Genomic_DNA"/>
</dbReference>
<protein>
    <recommendedName>
        <fullName evidence="1">Secretion system C-terminal sorting domain-containing protein</fullName>
    </recommendedName>
</protein>
<comment type="caution">
    <text evidence="2">The sequence shown here is derived from an EMBL/GenBank/DDBJ whole genome shotgun (WGS) entry which is preliminary data.</text>
</comment>
<evidence type="ECO:0000259" key="1">
    <source>
        <dbReference type="Pfam" id="PF18962"/>
    </source>
</evidence>
<dbReference type="NCBIfam" id="TIGR04183">
    <property type="entry name" value="Por_Secre_tail"/>
    <property type="match status" value="1"/>
</dbReference>
<dbReference type="RefSeq" id="WP_183495963.1">
    <property type="nucleotide sequence ID" value="NZ_JACIFF010000005.1"/>
</dbReference>
<accession>A0A840E7M3</accession>
<proteinExistence type="predicted"/>
<name>A0A840E7M3_9BACT</name>
<organism evidence="2 3">
    <name type="scientific">Neolewinella aquimaris</name>
    <dbReference type="NCBI Taxonomy" id="1835722"/>
    <lineage>
        <taxon>Bacteria</taxon>
        <taxon>Pseudomonadati</taxon>
        <taxon>Bacteroidota</taxon>
        <taxon>Saprospiria</taxon>
        <taxon>Saprospirales</taxon>
        <taxon>Lewinellaceae</taxon>
        <taxon>Neolewinella</taxon>
    </lineage>
</organism>
<sequence>MRHYILTALILLVTGLQAQDCFYQLRLQDSGGDGLSGAAVTITVAGVPRSYTLDATVDDGSRADFFIPVNNGDAVTVGYRAEAFPEEVSFAILDNNDSLIYQVDAPGTSPNLIAFTAECRACAPPPLASIELYRVRYNSVDLRFRSTPAAAGPSYRIEYGLNGFDPAGEEGSEVITQDTMLRIGNLEANTGYDFYLSTVCQTPNETTVRRGPFRIMTQLRSDIGITQLLKPIDKCAATGRDSLTIGITNFGGQAQQFFRVNYTLNEAPGGVNFPFDGIFTGVLGVDSTEFFTFDNMVDLSAPGYYNFKLFTELEGDENTTNDTLDVTVLSLPVVDEFPYTEGFEADNGFWLSKRGGTGPVSWQRAKPRNTLIDRAGSGEYAYVTNARGDYSNDEKSYLQSPCFDFSGLTTAPFISFLLYVDTEANFDRLYLESSTDGGKRWQRVERNPTGINWYNNGRDRAWDGDGGFGGGYALVGQQLNGLAGAREAQLRFVFESDGDGIREGVAIDNIRITRRDGVDLAGVSARVIGYGNCAATSDTLQFSYADIGTQRVDSVTVGYRIDGGAVFTARAAAPATLGGRRTFQFLADLGIVAPDTVTIQAWVMAAGDTAPENDTITLVYQPVRELPFLVDFENGRKPTDWSVDADLVIARRTGNASTTLSDNLSAQDEAMTFTTARYGPLAAGDSLTFDLSLTSVEEDEVATGSLQVTANTDCDDAEVVLLERELSAGSSRISIPLNLEGANARFTVEVSRTAGDYFVDVDNISIRRCSGAIEIGLTTVPPSGIFADDGTAYLTVRGGLSPYTFLWSMGDTTQSVGDLSVAQYSVTVTDALGCTGSRLVNVDLTAVATREPGALPGLEVYPNPTSEQLEIRLSLNLPQLLELEVYDPTGRRIETRKFGHANQLSATVHLGDRPAGLYLVRVRAGEETRTVRVVRR</sequence>
<evidence type="ECO:0000313" key="2">
    <source>
        <dbReference type="EMBL" id="MBB4079732.1"/>
    </source>
</evidence>
<dbReference type="Gene3D" id="2.60.120.260">
    <property type="entry name" value="Galactose-binding domain-like"/>
    <property type="match status" value="1"/>
</dbReference>
<dbReference type="Pfam" id="PF18962">
    <property type="entry name" value="Por_Secre_tail"/>
    <property type="match status" value="1"/>
</dbReference>
<reference evidence="2 3" key="1">
    <citation type="submission" date="2020-08" db="EMBL/GenBank/DDBJ databases">
        <title>Genomic Encyclopedia of Type Strains, Phase IV (KMG-IV): sequencing the most valuable type-strain genomes for metagenomic binning, comparative biology and taxonomic classification.</title>
        <authorList>
            <person name="Goeker M."/>
        </authorList>
    </citation>
    <scope>NUCLEOTIDE SEQUENCE [LARGE SCALE GENOMIC DNA]</scope>
    <source>
        <strain evidence="2 3">DSM 105137</strain>
    </source>
</reference>
<feature type="domain" description="Secretion system C-terminal sorting" evidence="1">
    <location>
        <begin position="860"/>
        <end position="931"/>
    </location>
</feature>